<organism evidence="3 4">
    <name type="scientific">Cudoniella acicularis</name>
    <dbReference type="NCBI Taxonomy" id="354080"/>
    <lineage>
        <taxon>Eukaryota</taxon>
        <taxon>Fungi</taxon>
        <taxon>Dikarya</taxon>
        <taxon>Ascomycota</taxon>
        <taxon>Pezizomycotina</taxon>
        <taxon>Leotiomycetes</taxon>
        <taxon>Helotiales</taxon>
        <taxon>Tricladiaceae</taxon>
        <taxon>Cudoniella</taxon>
    </lineage>
</organism>
<comment type="caution">
    <text evidence="3">The sequence shown here is derived from an EMBL/GenBank/DDBJ whole genome shotgun (WGS) entry which is preliminary data.</text>
</comment>
<name>A0A8H4R7S6_9HELO</name>
<keyword evidence="4" id="KW-1185">Reference proteome</keyword>
<dbReference type="EMBL" id="JAAMPI010001642">
    <property type="protein sequence ID" value="KAF4624488.1"/>
    <property type="molecule type" value="Genomic_DNA"/>
</dbReference>
<evidence type="ECO:0000256" key="2">
    <source>
        <dbReference type="SAM" id="Phobius"/>
    </source>
</evidence>
<feature type="compositionally biased region" description="Basic and acidic residues" evidence="1">
    <location>
        <begin position="302"/>
        <end position="311"/>
    </location>
</feature>
<accession>A0A8H4R7S6</accession>
<feature type="transmembrane region" description="Helical" evidence="2">
    <location>
        <begin position="185"/>
        <end position="209"/>
    </location>
</feature>
<gene>
    <name evidence="3" type="ORF">G7Y89_g13681</name>
</gene>
<keyword evidence="2" id="KW-0812">Transmembrane</keyword>
<keyword evidence="2" id="KW-1133">Transmembrane helix</keyword>
<dbReference type="PANTHER" id="PTHR38122">
    <property type="entry name" value="GLYCOPROTEIN X"/>
    <property type="match status" value="1"/>
</dbReference>
<keyword evidence="2" id="KW-0472">Membrane</keyword>
<dbReference type="PANTHER" id="PTHR38122:SF1">
    <property type="entry name" value="GLYCOPROTEIN X"/>
    <property type="match status" value="1"/>
</dbReference>
<sequence length="311" mass="33009">MNLFSLIRRGLDRLALKSIRDSSVVPAVCYDMCNNAYIEAQKVGMTPAACNTSSTYQEFYAECTQCIEANSIDTAISVSTYIDPLFGNFTAYCADITNSTSSPEQQSLIASQASQASYWSSILSQASSLGYLSSAPAGPVTTPVIISTFIVTQSAPNATILSAQTSAQPTNTSPPSTTSQSPNQAWIAGAVIGPLALFAAVGSAAFYIWKRKRKGMENGQEGEIDEKKDAVEKAQLHGDSIVPNELDGKKRAELEGERMSLMGGEGVVSELPALEAVGTELEGRRGATSPIKRKPLPSRTDAPYRDDDGAG</sequence>
<proteinExistence type="predicted"/>
<evidence type="ECO:0000313" key="3">
    <source>
        <dbReference type="EMBL" id="KAF4624488.1"/>
    </source>
</evidence>
<evidence type="ECO:0000313" key="4">
    <source>
        <dbReference type="Proteomes" id="UP000566819"/>
    </source>
</evidence>
<dbReference type="AlphaFoldDB" id="A0A8H4R7S6"/>
<dbReference type="Proteomes" id="UP000566819">
    <property type="component" value="Unassembled WGS sequence"/>
</dbReference>
<evidence type="ECO:0000256" key="1">
    <source>
        <dbReference type="SAM" id="MobiDB-lite"/>
    </source>
</evidence>
<dbReference type="OrthoDB" id="5414836at2759"/>
<feature type="region of interest" description="Disordered" evidence="1">
    <location>
        <begin position="278"/>
        <end position="311"/>
    </location>
</feature>
<reference evidence="3 4" key="1">
    <citation type="submission" date="2020-03" db="EMBL/GenBank/DDBJ databases">
        <title>Draft Genome Sequence of Cudoniella acicularis.</title>
        <authorList>
            <person name="Buettner E."/>
            <person name="Kellner H."/>
        </authorList>
    </citation>
    <scope>NUCLEOTIDE SEQUENCE [LARGE SCALE GENOMIC DNA]</scope>
    <source>
        <strain evidence="3 4">DSM 108380</strain>
    </source>
</reference>
<protein>
    <submittedName>
        <fullName evidence="3">Uncharacterized protein</fullName>
    </submittedName>
</protein>